<dbReference type="EMBL" id="KN817636">
    <property type="protein sequence ID" value="KJA15759.1"/>
    <property type="molecule type" value="Genomic_DNA"/>
</dbReference>
<keyword evidence="1" id="KW-0472">Membrane</keyword>
<keyword evidence="3" id="KW-1185">Reference proteome</keyword>
<proteinExistence type="predicted"/>
<protein>
    <submittedName>
        <fullName evidence="2">Uncharacterized protein</fullName>
    </submittedName>
</protein>
<sequence>MQSYGICRGHPNCLRNRSPGTRLPILIAEQRLSHRRALPSFIAFTPYIIRCAVIVFRPGLSPVFRVVSPFQ</sequence>
<feature type="transmembrane region" description="Helical" evidence="1">
    <location>
        <begin position="37"/>
        <end position="56"/>
    </location>
</feature>
<dbReference type="Proteomes" id="UP000054270">
    <property type="component" value="Unassembled WGS sequence"/>
</dbReference>
<organism evidence="2 3">
    <name type="scientific">Hypholoma sublateritium (strain FD-334 SS-4)</name>
    <dbReference type="NCBI Taxonomy" id="945553"/>
    <lineage>
        <taxon>Eukaryota</taxon>
        <taxon>Fungi</taxon>
        <taxon>Dikarya</taxon>
        <taxon>Basidiomycota</taxon>
        <taxon>Agaricomycotina</taxon>
        <taxon>Agaricomycetes</taxon>
        <taxon>Agaricomycetidae</taxon>
        <taxon>Agaricales</taxon>
        <taxon>Agaricineae</taxon>
        <taxon>Strophariaceae</taxon>
        <taxon>Hypholoma</taxon>
    </lineage>
</organism>
<evidence type="ECO:0000256" key="1">
    <source>
        <dbReference type="SAM" id="Phobius"/>
    </source>
</evidence>
<dbReference type="AlphaFoldDB" id="A0A0D2N9H8"/>
<keyword evidence="1" id="KW-0812">Transmembrane</keyword>
<keyword evidence="1" id="KW-1133">Transmembrane helix</keyword>
<evidence type="ECO:0000313" key="3">
    <source>
        <dbReference type="Proteomes" id="UP000054270"/>
    </source>
</evidence>
<reference evidence="3" key="1">
    <citation type="submission" date="2014-04" db="EMBL/GenBank/DDBJ databases">
        <title>Evolutionary Origins and Diversification of the Mycorrhizal Mutualists.</title>
        <authorList>
            <consortium name="DOE Joint Genome Institute"/>
            <consortium name="Mycorrhizal Genomics Consortium"/>
            <person name="Kohler A."/>
            <person name="Kuo A."/>
            <person name="Nagy L.G."/>
            <person name="Floudas D."/>
            <person name="Copeland A."/>
            <person name="Barry K.W."/>
            <person name="Cichocki N."/>
            <person name="Veneault-Fourrey C."/>
            <person name="LaButti K."/>
            <person name="Lindquist E.A."/>
            <person name="Lipzen A."/>
            <person name="Lundell T."/>
            <person name="Morin E."/>
            <person name="Murat C."/>
            <person name="Riley R."/>
            <person name="Ohm R."/>
            <person name="Sun H."/>
            <person name="Tunlid A."/>
            <person name="Henrissat B."/>
            <person name="Grigoriev I.V."/>
            <person name="Hibbett D.S."/>
            <person name="Martin F."/>
        </authorList>
    </citation>
    <scope>NUCLEOTIDE SEQUENCE [LARGE SCALE GENOMIC DNA]</scope>
    <source>
        <strain evidence="3">FD-334 SS-4</strain>
    </source>
</reference>
<evidence type="ECO:0000313" key="2">
    <source>
        <dbReference type="EMBL" id="KJA15759.1"/>
    </source>
</evidence>
<accession>A0A0D2N9H8</accession>
<name>A0A0D2N9H8_HYPSF</name>
<gene>
    <name evidence="2" type="ORF">HYPSUDRAFT_338122</name>
</gene>